<dbReference type="SMART" id="SM00829">
    <property type="entry name" value="PKS_ER"/>
    <property type="match status" value="1"/>
</dbReference>
<gene>
    <name evidence="9" type="ORF">FE257_011336</name>
</gene>
<dbReference type="AlphaFoldDB" id="A0AAD4CHG1"/>
<dbReference type="InterPro" id="IPR002328">
    <property type="entry name" value="ADH_Zn_CS"/>
</dbReference>
<dbReference type="GO" id="GO:0005737">
    <property type="term" value="C:cytoplasm"/>
    <property type="evidence" value="ECO:0007669"/>
    <property type="project" value="TreeGrafter"/>
</dbReference>
<reference evidence="9" key="1">
    <citation type="journal article" date="2019" name="Beilstein J. Org. Chem.">
        <title>Nanangenines: drimane sesquiterpenoids as the dominant metabolite cohort of a novel Australian fungus, Aspergillus nanangensis.</title>
        <authorList>
            <person name="Lacey H.J."/>
            <person name="Gilchrist C.L.M."/>
            <person name="Crombie A."/>
            <person name="Kalaitzis J.A."/>
            <person name="Vuong D."/>
            <person name="Rutledge P.J."/>
            <person name="Turner P."/>
            <person name="Pitt J.I."/>
            <person name="Lacey E."/>
            <person name="Chooi Y.H."/>
            <person name="Piggott A.M."/>
        </authorList>
    </citation>
    <scope>NUCLEOTIDE SEQUENCE</scope>
    <source>
        <strain evidence="9">MST-FP2251</strain>
    </source>
</reference>
<dbReference type="InterPro" id="IPR011032">
    <property type="entry name" value="GroES-like_sf"/>
</dbReference>
<dbReference type="CDD" id="cd08297">
    <property type="entry name" value="CAD3"/>
    <property type="match status" value="1"/>
</dbReference>
<dbReference type="PANTHER" id="PTHR42940">
    <property type="entry name" value="ALCOHOL DEHYDROGENASE 1-RELATED"/>
    <property type="match status" value="1"/>
</dbReference>
<dbReference type="Gene3D" id="3.40.50.720">
    <property type="entry name" value="NAD(P)-binding Rossmann-like Domain"/>
    <property type="match status" value="1"/>
</dbReference>
<keyword evidence="5" id="KW-0560">Oxidoreductase</keyword>
<dbReference type="PANTHER" id="PTHR42940:SF1">
    <property type="entry name" value="ENOYL REDUCTASE (ER) DOMAIN-CONTAINING PROTEIN"/>
    <property type="match status" value="1"/>
</dbReference>
<dbReference type="PROSITE" id="PS00059">
    <property type="entry name" value="ADH_ZINC"/>
    <property type="match status" value="1"/>
</dbReference>
<evidence type="ECO:0000256" key="5">
    <source>
        <dbReference type="ARBA" id="ARBA00023002"/>
    </source>
</evidence>
<comment type="caution">
    <text evidence="9">The sequence shown here is derived from an EMBL/GenBank/DDBJ whole genome shotgun (WGS) entry which is preliminary data.</text>
</comment>
<evidence type="ECO:0000256" key="2">
    <source>
        <dbReference type="ARBA" id="ARBA00008072"/>
    </source>
</evidence>
<keyword evidence="3 7" id="KW-0479">Metal-binding</keyword>
<comment type="similarity">
    <text evidence="2 7">Belongs to the zinc-containing alcohol dehydrogenase family.</text>
</comment>
<evidence type="ECO:0000259" key="8">
    <source>
        <dbReference type="SMART" id="SM00829"/>
    </source>
</evidence>
<name>A0AAD4CHG1_ASPNN</name>
<evidence type="ECO:0000256" key="1">
    <source>
        <dbReference type="ARBA" id="ARBA00001947"/>
    </source>
</evidence>
<dbReference type="SUPFAM" id="SSF50129">
    <property type="entry name" value="GroES-like"/>
    <property type="match status" value="1"/>
</dbReference>
<dbReference type="GO" id="GO:0004022">
    <property type="term" value="F:alcohol dehydrogenase (NAD+) activity"/>
    <property type="evidence" value="ECO:0007669"/>
    <property type="project" value="UniProtKB-ARBA"/>
</dbReference>
<dbReference type="InterPro" id="IPR020843">
    <property type="entry name" value="ER"/>
</dbReference>
<organism evidence="9 10">
    <name type="scientific">Aspergillus nanangensis</name>
    <dbReference type="NCBI Taxonomy" id="2582783"/>
    <lineage>
        <taxon>Eukaryota</taxon>
        <taxon>Fungi</taxon>
        <taxon>Dikarya</taxon>
        <taxon>Ascomycota</taxon>
        <taxon>Pezizomycotina</taxon>
        <taxon>Eurotiomycetes</taxon>
        <taxon>Eurotiomycetidae</taxon>
        <taxon>Eurotiales</taxon>
        <taxon>Aspergillaceae</taxon>
        <taxon>Aspergillus</taxon>
        <taxon>Aspergillus subgen. Circumdati</taxon>
    </lineage>
</organism>
<feature type="domain" description="Enoyl reductase (ER)" evidence="8">
    <location>
        <begin position="24"/>
        <end position="376"/>
    </location>
</feature>
<keyword evidence="4 7" id="KW-0862">Zinc</keyword>
<evidence type="ECO:0000256" key="3">
    <source>
        <dbReference type="ARBA" id="ARBA00022723"/>
    </source>
</evidence>
<dbReference type="InterPro" id="IPR013149">
    <property type="entry name" value="ADH-like_C"/>
</dbReference>
<dbReference type="InterPro" id="IPR036291">
    <property type="entry name" value="NAD(P)-bd_dom_sf"/>
</dbReference>
<dbReference type="EMBL" id="VCAU01000075">
    <property type="protein sequence ID" value="KAF9886564.1"/>
    <property type="molecule type" value="Genomic_DNA"/>
</dbReference>
<proteinExistence type="inferred from homology"/>
<dbReference type="FunFam" id="3.40.50.720:FF:000039">
    <property type="entry name" value="Alcohol dehydrogenase AdhP"/>
    <property type="match status" value="1"/>
</dbReference>
<evidence type="ECO:0000256" key="6">
    <source>
        <dbReference type="ARBA" id="ARBA00023027"/>
    </source>
</evidence>
<dbReference type="InterPro" id="IPR013154">
    <property type="entry name" value="ADH-like_N"/>
</dbReference>
<keyword evidence="6" id="KW-0520">NAD</keyword>
<dbReference type="Gene3D" id="3.90.180.10">
    <property type="entry name" value="Medium-chain alcohol dehydrogenases, catalytic domain"/>
    <property type="match status" value="1"/>
</dbReference>
<evidence type="ECO:0000313" key="9">
    <source>
        <dbReference type="EMBL" id="KAF9886564.1"/>
    </source>
</evidence>
<evidence type="ECO:0000313" key="10">
    <source>
        <dbReference type="Proteomes" id="UP001194746"/>
    </source>
</evidence>
<keyword evidence="10" id="KW-1185">Reference proteome</keyword>
<dbReference type="Proteomes" id="UP001194746">
    <property type="component" value="Unassembled WGS sequence"/>
</dbReference>
<dbReference type="Pfam" id="PF08240">
    <property type="entry name" value="ADH_N"/>
    <property type="match status" value="1"/>
</dbReference>
<dbReference type="Pfam" id="PF00107">
    <property type="entry name" value="ADH_zinc_N"/>
    <property type="match status" value="1"/>
</dbReference>
<protein>
    <recommendedName>
        <fullName evidence="8">Enoyl reductase (ER) domain-containing protein</fullName>
    </recommendedName>
</protein>
<accession>A0AAD4CHG1</accession>
<dbReference type="GO" id="GO:0008270">
    <property type="term" value="F:zinc ion binding"/>
    <property type="evidence" value="ECO:0007669"/>
    <property type="project" value="InterPro"/>
</dbReference>
<evidence type="ECO:0000256" key="4">
    <source>
        <dbReference type="ARBA" id="ARBA00022833"/>
    </source>
</evidence>
<evidence type="ECO:0000256" key="7">
    <source>
        <dbReference type="RuleBase" id="RU361277"/>
    </source>
</evidence>
<sequence>MDAPQSPSFQIPAVCQAGVVVDEGPNFQVRVETVPVPEPGPDDILIRLNVTGICSSDIHMMQNDLGTPKMSSFGVRSPGHEGAGIVVKVGANVTNFKLGDRAGVKPLMDTCGNCDLCWGDSETYCRAGVHTGLMTAGQCSSSREETPLTELPGTYQQYIVSPAKYASPIPDGVPDEIAAPIMCSASTVYCSLVESKLKAGDWAVFPGGGGGVGIQGVQLAKAMGMRPIVVDTGAAKRDLSMEMGAEAFIDFRETSDTSAAAIEVADGVGAHGVFVTAPAAYKTAASFIGNRIGAVIMCIGLAPANTMVVGEDPNTFIFKKLSVKGTLVGSRKDTAAALDFARRGLLKQICEVYPLHRLPKAVDRLRTGQVAGRIVVDFNLTE</sequence>
<comment type="cofactor">
    <cofactor evidence="1 7">
        <name>Zn(2+)</name>
        <dbReference type="ChEBI" id="CHEBI:29105"/>
    </cofactor>
</comment>
<dbReference type="SUPFAM" id="SSF51735">
    <property type="entry name" value="NAD(P)-binding Rossmann-fold domains"/>
    <property type="match status" value="1"/>
</dbReference>
<reference evidence="9" key="2">
    <citation type="submission" date="2020-02" db="EMBL/GenBank/DDBJ databases">
        <authorList>
            <person name="Gilchrist C.L.M."/>
            <person name="Chooi Y.-H."/>
        </authorList>
    </citation>
    <scope>NUCLEOTIDE SEQUENCE</scope>
    <source>
        <strain evidence="9">MST-FP2251</strain>
    </source>
</reference>